<dbReference type="Proteomes" id="UP000009231">
    <property type="component" value="Chromosome"/>
</dbReference>
<dbReference type="InterPro" id="IPR039448">
    <property type="entry name" value="Beta_helix"/>
</dbReference>
<protein>
    <submittedName>
        <fullName evidence="2">Parallel beta-helix repeat protein</fullName>
    </submittedName>
</protein>
<dbReference type="Pfam" id="PF13229">
    <property type="entry name" value="Beta_helix"/>
    <property type="match status" value="1"/>
</dbReference>
<proteinExistence type="predicted"/>
<organism evidence="2 3">
    <name type="scientific">Methanobacterium paludis (strain DSM 25820 / JCM 18151 / SWAN1)</name>
    <dbReference type="NCBI Taxonomy" id="868131"/>
    <lineage>
        <taxon>Archaea</taxon>
        <taxon>Methanobacteriati</taxon>
        <taxon>Methanobacteriota</taxon>
        <taxon>Methanomada group</taxon>
        <taxon>Methanobacteria</taxon>
        <taxon>Methanobacteriales</taxon>
        <taxon>Methanobacteriaceae</taxon>
        <taxon>Methanobacterium</taxon>
    </lineage>
</organism>
<dbReference type="KEGG" id="mew:MSWAN_1034"/>
<evidence type="ECO:0000313" key="3">
    <source>
        <dbReference type="Proteomes" id="UP000009231"/>
    </source>
</evidence>
<feature type="domain" description="Right handed beta helix" evidence="1">
    <location>
        <begin position="7"/>
        <end position="92"/>
    </location>
</feature>
<dbReference type="eggNOG" id="arCOG00057">
    <property type="taxonomic scope" value="Archaea"/>
</dbReference>
<dbReference type="AlphaFoldDB" id="F6D3R1"/>
<keyword evidence="3" id="KW-1185">Reference proteome</keyword>
<evidence type="ECO:0000313" key="2">
    <source>
        <dbReference type="EMBL" id="AEG18055.1"/>
    </source>
</evidence>
<dbReference type="Gene3D" id="2.160.20.10">
    <property type="entry name" value="Single-stranded right-handed beta-helix, Pectin lyase-like"/>
    <property type="match status" value="1"/>
</dbReference>
<sequence>MTNNGLAGIVINGASATITGNTAAGNGDNGISVTGDYATINGNILTYNKGTGILVNGNYATVTGNNVSYNCGGQVIVNGSNATVFGNTDDHNNLLNPGSLYSYLVSLGIPLVVTDVDITMDSIAAALTGEQIGEIAGIVALDNLVGLVVAFVIADALLTAKYPDIMVPANLKALPQIGILFTLYDTKSEIRGDGNPLTPQRLQGDLQGVLSLLTSKLYNYDDYKDEVNNSNKTDEEKQNELNIGFQFFLNCLSGGGGDDNTKYIPLGAAFTAGATLISEGIEYGDREAVIAGGRLLGGAIAVVSSVL</sequence>
<accession>F6D3R1</accession>
<dbReference type="HOGENOM" id="CLU_904932_0_0_2"/>
<name>F6D3R1_METPW</name>
<evidence type="ECO:0000259" key="1">
    <source>
        <dbReference type="Pfam" id="PF13229"/>
    </source>
</evidence>
<dbReference type="InterPro" id="IPR012334">
    <property type="entry name" value="Pectin_lyas_fold"/>
</dbReference>
<dbReference type="EMBL" id="CP002772">
    <property type="protein sequence ID" value="AEG18055.1"/>
    <property type="molecule type" value="Genomic_DNA"/>
</dbReference>
<dbReference type="STRING" id="868131.MSWAN_1034"/>
<dbReference type="SUPFAM" id="SSF51126">
    <property type="entry name" value="Pectin lyase-like"/>
    <property type="match status" value="1"/>
</dbReference>
<dbReference type="InterPro" id="IPR011050">
    <property type="entry name" value="Pectin_lyase_fold/virulence"/>
</dbReference>
<reference evidence="2 3" key="1">
    <citation type="journal article" date="2014" name="Int. J. Syst. Evol. Microbiol.">
        <title>Methanobacterium paludis sp. nov. and a novel strain of Methanobacterium lacus isolated from northern peatlands.</title>
        <authorList>
            <person name="Cadillo-Quiroz H."/>
            <person name="Brauer S.L."/>
            <person name="Goodson N."/>
            <person name="Yavitt J.B."/>
            <person name="Zinder S.H."/>
        </authorList>
    </citation>
    <scope>NUCLEOTIDE SEQUENCE [LARGE SCALE GENOMIC DNA]</scope>
    <source>
        <strain evidence="3">DSM 25820 / JCM 18151 / SWAN1</strain>
    </source>
</reference>
<dbReference type="eggNOG" id="arCOG02545">
    <property type="taxonomic scope" value="Archaea"/>
</dbReference>
<gene>
    <name evidence="2" type="ordered locus">MSWAN_1034</name>
</gene>